<organism evidence="2 3">
    <name type="scientific">Methylogaea oryzae</name>
    <dbReference type="NCBI Taxonomy" id="1295382"/>
    <lineage>
        <taxon>Bacteria</taxon>
        <taxon>Pseudomonadati</taxon>
        <taxon>Pseudomonadota</taxon>
        <taxon>Gammaproteobacteria</taxon>
        <taxon>Methylococcales</taxon>
        <taxon>Methylococcaceae</taxon>
        <taxon>Methylogaea</taxon>
    </lineage>
</organism>
<dbReference type="EMBL" id="AP019782">
    <property type="protein sequence ID" value="BBL70753.1"/>
    <property type="molecule type" value="Genomic_DNA"/>
</dbReference>
<evidence type="ECO:0000313" key="2">
    <source>
        <dbReference type="EMBL" id="BBL70753.1"/>
    </source>
</evidence>
<dbReference type="AlphaFoldDB" id="A0A8D5AGU4"/>
<accession>A0A8D5AGU4</accession>
<keyword evidence="3" id="KW-1185">Reference proteome</keyword>
<dbReference type="Proteomes" id="UP000824988">
    <property type="component" value="Chromosome"/>
</dbReference>
<keyword evidence="1" id="KW-0175">Coiled coil</keyword>
<feature type="coiled-coil region" evidence="1">
    <location>
        <begin position="2"/>
        <end position="29"/>
    </location>
</feature>
<evidence type="ECO:0000313" key="3">
    <source>
        <dbReference type="Proteomes" id="UP000824988"/>
    </source>
</evidence>
<proteinExistence type="predicted"/>
<gene>
    <name evidence="2" type="ORF">MoryE10_13590</name>
</gene>
<dbReference type="KEGG" id="moz:MoryE10_13590"/>
<protein>
    <submittedName>
        <fullName evidence="2">Uncharacterized protein</fullName>
    </submittedName>
</protein>
<dbReference type="RefSeq" id="WP_221048622.1">
    <property type="nucleotide sequence ID" value="NZ_AP019782.1"/>
</dbReference>
<evidence type="ECO:0000256" key="1">
    <source>
        <dbReference type="SAM" id="Coils"/>
    </source>
</evidence>
<reference evidence="2" key="1">
    <citation type="submission" date="2019-06" db="EMBL/GenBank/DDBJ databases">
        <title>Complete genome sequence of Methylogaea oryzae strain JCM16910.</title>
        <authorList>
            <person name="Asakawa S."/>
        </authorList>
    </citation>
    <scope>NUCLEOTIDE SEQUENCE</scope>
    <source>
        <strain evidence="2">E10</strain>
    </source>
</reference>
<name>A0A8D5AGU4_9GAMM</name>
<sequence length="196" mass="23436">MADRLDELLARMHQLQDELLEELQRQQKRFSYRVLRRRVYFTRRGIAEQRQHLLSLGRYLARANPLHVLTAPLVWSCAVPAVLLDATASLYQWVCFPIYGIPRVRRLDYIVFDHQFLKYLNAVEKLNCLYCSYFNGLIAYVQEIGARTEQFWCPIKHAKRVKTLHSRYKLFFDYGDGERYRSELPKVRRDFGDVEE</sequence>